<dbReference type="RefSeq" id="WP_055103358.1">
    <property type="nucleotide sequence ID" value="NZ_LLWH01000175.1"/>
</dbReference>
<dbReference type="Proteomes" id="UP000050342">
    <property type="component" value="Unassembled WGS sequence"/>
</dbReference>
<proteinExistence type="predicted"/>
<protein>
    <recommendedName>
        <fullName evidence="1">DUF4123 domain-containing protein</fullName>
    </recommendedName>
</protein>
<reference evidence="2 3" key="1">
    <citation type="submission" date="2015-10" db="EMBL/GenBank/DDBJ databases">
        <title>Pseudomonas helleri sp. nov. and Pseudomonas weihenstephanensis sp. nov., isolated from raw cows milk.</title>
        <authorList>
            <person name="Von Neubeck M."/>
            <person name="Huptas C."/>
            <person name="Wenning M."/>
            <person name="Scherer S."/>
        </authorList>
    </citation>
    <scope>NUCLEOTIDE SEQUENCE [LARGE SCALE GENOMIC DNA]</scope>
    <source>
        <strain evidence="2 3">BSTT44</strain>
    </source>
</reference>
<dbReference type="OrthoDB" id="955748at2"/>
<dbReference type="AlphaFoldDB" id="A0A0Q0T0R9"/>
<gene>
    <name evidence="2" type="ORF">AQS70_11790</name>
</gene>
<dbReference type="InterPro" id="IPR025391">
    <property type="entry name" value="DUF4123"/>
</dbReference>
<dbReference type="EMBL" id="LLWH01000175">
    <property type="protein sequence ID" value="KQB53185.1"/>
    <property type="molecule type" value="Genomic_DNA"/>
</dbReference>
<feature type="domain" description="DUF4123" evidence="1">
    <location>
        <begin position="23"/>
        <end position="138"/>
    </location>
</feature>
<dbReference type="STRING" id="1563157.AQS70_11790"/>
<evidence type="ECO:0000313" key="2">
    <source>
        <dbReference type="EMBL" id="KQB53185.1"/>
    </source>
</evidence>
<evidence type="ECO:0000259" key="1">
    <source>
        <dbReference type="Pfam" id="PF13503"/>
    </source>
</evidence>
<accession>A0A0Q0T0R9</accession>
<dbReference type="Pfam" id="PF13503">
    <property type="entry name" value="DUF4123"/>
    <property type="match status" value="1"/>
</dbReference>
<evidence type="ECO:0000313" key="3">
    <source>
        <dbReference type="Proteomes" id="UP000050342"/>
    </source>
</evidence>
<sequence length="247" mass="27589">MTSEPLNPQQWLADNPLCPGENLYAVISSTSAADPLAAYWQHGGVEAPSLLWSGTPYAEWLPVMPYLLRLTPDSEFVQWAAQTDADDWGWLAVSTAAPTAITEHLRGLTQVLMPAGEAVFFRFWDGRHWLPILQHLGAAASDVLPVFSRYWINRQAVIVEQGAERAAQAFPWWQVPNDLLDTLAATDLNTLIDNLMQWLKDTQAELYAALGESHLRLKVEHFVQRSTPSQLKDSGLLLAHVQQEVLP</sequence>
<name>A0A0Q0T0R9_9PSED</name>
<keyword evidence="3" id="KW-1185">Reference proteome</keyword>
<comment type="caution">
    <text evidence="2">The sequence shown here is derived from an EMBL/GenBank/DDBJ whole genome shotgun (WGS) entry which is preliminary data.</text>
</comment>
<organism evidence="2 3">
    <name type="scientific">Pseudomonas endophytica</name>
    <dbReference type="NCBI Taxonomy" id="1563157"/>
    <lineage>
        <taxon>Bacteria</taxon>
        <taxon>Pseudomonadati</taxon>
        <taxon>Pseudomonadota</taxon>
        <taxon>Gammaproteobacteria</taxon>
        <taxon>Pseudomonadales</taxon>
        <taxon>Pseudomonadaceae</taxon>
        <taxon>Pseudomonas</taxon>
    </lineage>
</organism>